<keyword evidence="1" id="KW-1133">Transmembrane helix</keyword>
<reference evidence="4" key="1">
    <citation type="submission" date="2017-02" db="EMBL/GenBank/DDBJ databases">
        <authorList>
            <person name="Varghese N."/>
            <person name="Submissions S."/>
        </authorList>
    </citation>
    <scope>NUCLEOTIDE SEQUENCE [LARGE SCALE GENOMIC DNA]</scope>
    <source>
        <strain evidence="4">ATCC BAA-73</strain>
    </source>
</reference>
<feature type="transmembrane region" description="Helical" evidence="1">
    <location>
        <begin position="15"/>
        <end position="35"/>
    </location>
</feature>
<feature type="domain" description="Nucleoside transporter/FeoB GTPase Gate" evidence="2">
    <location>
        <begin position="18"/>
        <end position="104"/>
    </location>
</feature>
<dbReference type="OrthoDB" id="9779080at2"/>
<dbReference type="STRING" id="142842.SAMN02745118_02055"/>
<proteinExistence type="predicted"/>
<feature type="transmembrane region" description="Helical" evidence="1">
    <location>
        <begin position="117"/>
        <end position="138"/>
    </location>
</feature>
<evidence type="ECO:0000256" key="1">
    <source>
        <dbReference type="SAM" id="Phobius"/>
    </source>
</evidence>
<dbReference type="Pfam" id="PF07670">
    <property type="entry name" value="Gate"/>
    <property type="match status" value="1"/>
</dbReference>
<dbReference type="InterPro" id="IPR011642">
    <property type="entry name" value="Gate_dom"/>
</dbReference>
<accession>A0A1T4P560</accession>
<evidence type="ECO:0000313" key="4">
    <source>
        <dbReference type="Proteomes" id="UP000190625"/>
    </source>
</evidence>
<name>A0A1T4P560_9FIRM</name>
<keyword evidence="1" id="KW-0472">Membrane</keyword>
<keyword evidence="1" id="KW-0812">Transmembrane</keyword>
<gene>
    <name evidence="3" type="ORF">SAMN02745118_02055</name>
</gene>
<organism evidence="3 4">
    <name type="scientific">Selenihalanaerobacter shriftii</name>
    <dbReference type="NCBI Taxonomy" id="142842"/>
    <lineage>
        <taxon>Bacteria</taxon>
        <taxon>Bacillati</taxon>
        <taxon>Bacillota</taxon>
        <taxon>Clostridia</taxon>
        <taxon>Halanaerobiales</taxon>
        <taxon>Halobacteroidaceae</taxon>
        <taxon>Selenihalanaerobacter</taxon>
    </lineage>
</organism>
<evidence type="ECO:0000313" key="3">
    <source>
        <dbReference type="EMBL" id="SJZ86467.1"/>
    </source>
</evidence>
<dbReference type="RefSeq" id="WP_078810487.1">
    <property type="nucleotide sequence ID" value="NZ_FUWM01000017.1"/>
</dbReference>
<dbReference type="Proteomes" id="UP000190625">
    <property type="component" value="Unassembled WGS sequence"/>
</dbReference>
<dbReference type="EMBL" id="FUWM01000017">
    <property type="protein sequence ID" value="SJZ86467.1"/>
    <property type="molecule type" value="Genomic_DNA"/>
</dbReference>
<keyword evidence="4" id="KW-1185">Reference proteome</keyword>
<sequence length="139" mass="15201">MLQVNTIKRGLQKGLNTFITLIKIIIPVYALVTVLKYTSLMQILSTWMAPMMGYLGLPGEAIMVLVSGYFLNIYAAIAVMTSLDLAPRAITILGTMIGLSHSLVIETAIIKQLKIKTTLLVILRVILSLVAGFILNILL</sequence>
<feature type="transmembrane region" description="Helical" evidence="1">
    <location>
        <begin position="85"/>
        <end position="105"/>
    </location>
</feature>
<evidence type="ECO:0000259" key="2">
    <source>
        <dbReference type="Pfam" id="PF07670"/>
    </source>
</evidence>
<protein>
    <submittedName>
        <fullName evidence="3">Nucleoside recognition</fullName>
    </submittedName>
</protein>
<dbReference type="AlphaFoldDB" id="A0A1T4P560"/>
<feature type="transmembrane region" description="Helical" evidence="1">
    <location>
        <begin position="55"/>
        <end position="79"/>
    </location>
</feature>